<reference evidence="3" key="1">
    <citation type="submission" date="2023-07" db="EMBL/GenBank/DDBJ databases">
        <authorList>
            <person name="Haufschild T."/>
            <person name="Kallscheuer N."/>
            <person name="Hammer J."/>
            <person name="Kohn T."/>
            <person name="Kabuu M."/>
            <person name="Jogler M."/>
            <person name="Wohfarth N."/>
            <person name="Heuer A."/>
            <person name="Rohde M."/>
            <person name="van Teeseling M.C.F."/>
            <person name="Jogler C."/>
        </authorList>
    </citation>
    <scope>NUCLEOTIDE SEQUENCE</scope>
    <source>
        <strain evidence="2">Strain 138</strain>
        <strain evidence="3">Strain 318</strain>
    </source>
</reference>
<evidence type="ECO:0000313" key="4">
    <source>
        <dbReference type="Proteomes" id="UP001229955"/>
    </source>
</evidence>
<dbReference type="EMBL" id="CP130613">
    <property type="protein sequence ID" value="WKW16242.1"/>
    <property type="molecule type" value="Genomic_DNA"/>
</dbReference>
<evidence type="ECO:0000313" key="2">
    <source>
        <dbReference type="EMBL" id="WKW13335.1"/>
    </source>
</evidence>
<gene>
    <name evidence="2" type="ORF">Strain138_002653</name>
    <name evidence="3" type="ORF">Strain318_002653</name>
</gene>
<protein>
    <recommendedName>
        <fullName evidence="5">Carboxypeptidase regulatory-like domain-containing protein</fullName>
    </recommendedName>
</protein>
<dbReference type="RefSeq" id="WP_367886194.1">
    <property type="nucleotide sequence ID" value="NZ_CP130612.1"/>
</dbReference>
<dbReference type="EMBL" id="CP130612">
    <property type="protein sequence ID" value="WKW13335.1"/>
    <property type="molecule type" value="Genomic_DNA"/>
</dbReference>
<organism evidence="3 4">
    <name type="scientific">Pseudogemmatithrix spongiicola</name>
    <dbReference type="NCBI Taxonomy" id="3062599"/>
    <lineage>
        <taxon>Bacteria</taxon>
        <taxon>Pseudomonadati</taxon>
        <taxon>Gemmatimonadota</taxon>
        <taxon>Gemmatimonadia</taxon>
        <taxon>Gemmatimonadales</taxon>
        <taxon>Gemmatimonadaceae</taxon>
        <taxon>Pseudogemmatithrix</taxon>
    </lineage>
</organism>
<evidence type="ECO:0000313" key="3">
    <source>
        <dbReference type="EMBL" id="WKW16242.1"/>
    </source>
</evidence>
<sequence length="288" mass="31181">MTQSSAFRLSLLASLCVAGAMTPNTAAAQDPAASASSSVVREVAVRDRGGQGIPYAVLTVKSGVNRVANEDGIVELPAPVDADSVELVVRRIGYRPFGDWVRVVEDGRFIVEMDPLPRALNPRTITERRDTPLARRGFYDRMERVRRGATVARFITPEELDSRQVNIVSAILAGESYVKIERFGTRPILTGRTPGCALAVIVDGMRMTGMVEELYTREGQDEVRRLGGGQQGTQRFLSSRTTVDDLLSAQSVAGMELYPTAASAPIELQRAAGNGWCGILAIWSGGRQ</sequence>
<feature type="chain" id="PRO_5041278746" description="Carboxypeptidase regulatory-like domain-containing protein" evidence="1">
    <location>
        <begin position="29"/>
        <end position="288"/>
    </location>
</feature>
<accession>A0AA49Q8L2</accession>
<dbReference type="Proteomes" id="UP001229955">
    <property type="component" value="Chromosome"/>
</dbReference>
<dbReference type="AlphaFoldDB" id="A0AA49Q8L2"/>
<dbReference type="KEGG" id="pspc:Strain318_002653"/>
<keyword evidence="1" id="KW-0732">Signal</keyword>
<evidence type="ECO:0000256" key="1">
    <source>
        <dbReference type="SAM" id="SignalP"/>
    </source>
</evidence>
<proteinExistence type="predicted"/>
<keyword evidence="4" id="KW-1185">Reference proteome</keyword>
<feature type="signal peptide" evidence="1">
    <location>
        <begin position="1"/>
        <end position="28"/>
    </location>
</feature>
<evidence type="ECO:0008006" key="5">
    <source>
        <dbReference type="Google" id="ProtNLM"/>
    </source>
</evidence>
<accession>A0AA49Q6Q8</accession>
<name>A0AA49Q8L2_9BACT</name>